<dbReference type="Proteomes" id="UP000245771">
    <property type="component" value="Unassembled WGS sequence"/>
</dbReference>
<feature type="compositionally biased region" description="Basic and acidic residues" evidence="2">
    <location>
        <begin position="231"/>
        <end position="249"/>
    </location>
</feature>
<proteinExistence type="predicted"/>
<protein>
    <submittedName>
        <fullName evidence="4">PWI-domain-containing protein</fullName>
    </submittedName>
</protein>
<dbReference type="SMART" id="SM00311">
    <property type="entry name" value="PWI"/>
    <property type="match status" value="1"/>
</dbReference>
<evidence type="ECO:0000313" key="5">
    <source>
        <dbReference type="Proteomes" id="UP000245771"/>
    </source>
</evidence>
<dbReference type="GO" id="GO:0003723">
    <property type="term" value="F:RNA binding"/>
    <property type="evidence" value="ECO:0007669"/>
    <property type="project" value="TreeGrafter"/>
</dbReference>
<keyword evidence="1" id="KW-0507">mRNA processing</keyword>
<dbReference type="GO" id="GO:0006397">
    <property type="term" value="P:mRNA processing"/>
    <property type="evidence" value="ECO:0007669"/>
    <property type="project" value="UniProtKB-KW"/>
</dbReference>
<name>A0A316V7K8_9BASI</name>
<dbReference type="AlphaFoldDB" id="A0A316V7K8"/>
<dbReference type="PANTHER" id="PTHR23148:SF0">
    <property type="entry name" value="SERINE_ARGININE REPETITIVE MATRIX PROTEIN 1"/>
    <property type="match status" value="1"/>
</dbReference>
<dbReference type="GeneID" id="37021373"/>
<dbReference type="SUPFAM" id="SSF101233">
    <property type="entry name" value="PWI domain"/>
    <property type="match status" value="1"/>
</dbReference>
<sequence>MTKVNMEVIRPWIAEKVEEVLGFEDDVVVEYVNGMLEDPNDTQPDPKKMQLSLTGFLESKTPTFMAELWSLLLSAQKSIGGIPQDFVEKKKQEMRLARERDAAAIAGSGLSRRQEGRSYDRQGDQQQGRSRFEDRSNRSRWDDAPRSRNSGRNDFVDRRGNRTERIQDSGWGAQRSYDSRPRRSPSPPRNRNRSRTRSRSPPRYERQEKRSRYFDNADSNEGSDQRRRRYEHHDDERRNYDRRERESPPRRNVSRRSPESSPSRSPEARQSSSKRQAEGSVTPDYRDRQRHRPSPSLTPPRRRDDRSPTYSPPGAQWDDEKSDDDHPKEEGPLHRKDAHKLSRSRWAND</sequence>
<dbReference type="GO" id="GO:0005681">
    <property type="term" value="C:spliceosomal complex"/>
    <property type="evidence" value="ECO:0007669"/>
    <property type="project" value="TreeGrafter"/>
</dbReference>
<evidence type="ECO:0000313" key="4">
    <source>
        <dbReference type="EMBL" id="PWN32193.1"/>
    </source>
</evidence>
<dbReference type="GO" id="GO:0048024">
    <property type="term" value="P:regulation of mRNA splicing, via spliceosome"/>
    <property type="evidence" value="ECO:0007669"/>
    <property type="project" value="TreeGrafter"/>
</dbReference>
<reference evidence="4 5" key="1">
    <citation type="journal article" date="2018" name="Mol. Biol. Evol.">
        <title>Broad Genomic Sampling Reveals a Smut Pathogenic Ancestry of the Fungal Clade Ustilaginomycotina.</title>
        <authorList>
            <person name="Kijpornyongpan T."/>
            <person name="Mondo S.J."/>
            <person name="Barry K."/>
            <person name="Sandor L."/>
            <person name="Lee J."/>
            <person name="Lipzen A."/>
            <person name="Pangilinan J."/>
            <person name="LaButti K."/>
            <person name="Hainaut M."/>
            <person name="Henrissat B."/>
            <person name="Grigoriev I.V."/>
            <person name="Spatafora J.W."/>
            <person name="Aime M.C."/>
        </authorList>
    </citation>
    <scope>NUCLEOTIDE SEQUENCE [LARGE SCALE GENOMIC DNA]</scope>
    <source>
        <strain evidence="4 5">MCA 3882</strain>
    </source>
</reference>
<evidence type="ECO:0000256" key="1">
    <source>
        <dbReference type="ARBA" id="ARBA00022664"/>
    </source>
</evidence>
<dbReference type="InterPro" id="IPR036483">
    <property type="entry name" value="PWI_dom_sf"/>
</dbReference>
<dbReference type="InterPro" id="IPR002483">
    <property type="entry name" value="PWI_dom"/>
</dbReference>
<dbReference type="RefSeq" id="XP_025352495.1">
    <property type="nucleotide sequence ID" value="XM_025499592.1"/>
</dbReference>
<evidence type="ECO:0000259" key="3">
    <source>
        <dbReference type="PROSITE" id="PS51025"/>
    </source>
</evidence>
<gene>
    <name evidence="4" type="ORF">FA14DRAFT_162408</name>
</gene>
<organism evidence="4 5">
    <name type="scientific">Meira miltonrushii</name>
    <dbReference type="NCBI Taxonomy" id="1280837"/>
    <lineage>
        <taxon>Eukaryota</taxon>
        <taxon>Fungi</taxon>
        <taxon>Dikarya</taxon>
        <taxon>Basidiomycota</taxon>
        <taxon>Ustilaginomycotina</taxon>
        <taxon>Exobasidiomycetes</taxon>
        <taxon>Exobasidiales</taxon>
        <taxon>Brachybasidiaceae</taxon>
        <taxon>Meira</taxon>
    </lineage>
</organism>
<dbReference type="PROSITE" id="PS51025">
    <property type="entry name" value="PWI"/>
    <property type="match status" value="1"/>
</dbReference>
<dbReference type="PANTHER" id="PTHR23148">
    <property type="entry name" value="SERINE/ARGININE REGULATED NUCLEAR MATRIX PROTEIN"/>
    <property type="match status" value="1"/>
</dbReference>
<dbReference type="InterPro" id="IPR052225">
    <property type="entry name" value="Ser/Arg_repetitive_matrix"/>
</dbReference>
<feature type="non-terminal residue" evidence="4">
    <location>
        <position position="349"/>
    </location>
</feature>
<feature type="compositionally biased region" description="Basic and acidic residues" evidence="2">
    <location>
        <begin position="202"/>
        <end position="215"/>
    </location>
</feature>
<feature type="compositionally biased region" description="Basic and acidic residues" evidence="2">
    <location>
        <begin position="112"/>
        <end position="123"/>
    </location>
</feature>
<feature type="compositionally biased region" description="Basic residues" evidence="2">
    <location>
        <begin position="190"/>
        <end position="200"/>
    </location>
</feature>
<dbReference type="InParanoid" id="A0A316V7K8"/>
<dbReference type="OrthoDB" id="163257at2759"/>
<keyword evidence="5" id="KW-1185">Reference proteome</keyword>
<accession>A0A316V7K8</accession>
<dbReference type="STRING" id="1280837.A0A316V7K8"/>
<feature type="compositionally biased region" description="Basic and acidic residues" evidence="2">
    <location>
        <begin position="154"/>
        <end position="167"/>
    </location>
</feature>
<feature type="compositionally biased region" description="Low complexity" evidence="2">
    <location>
        <begin position="259"/>
        <end position="273"/>
    </location>
</feature>
<dbReference type="Pfam" id="PF01480">
    <property type="entry name" value="PWI"/>
    <property type="match status" value="1"/>
</dbReference>
<dbReference type="EMBL" id="KZ819606">
    <property type="protein sequence ID" value="PWN32193.1"/>
    <property type="molecule type" value="Genomic_DNA"/>
</dbReference>
<feature type="domain" description="PWI" evidence="3">
    <location>
        <begin position="1"/>
        <end position="89"/>
    </location>
</feature>
<dbReference type="Gene3D" id="1.20.1390.10">
    <property type="entry name" value="PWI domain"/>
    <property type="match status" value="1"/>
</dbReference>
<feature type="compositionally biased region" description="Basic and acidic residues" evidence="2">
    <location>
        <begin position="130"/>
        <end position="146"/>
    </location>
</feature>
<feature type="compositionally biased region" description="Basic and acidic residues" evidence="2">
    <location>
        <begin position="323"/>
        <end position="335"/>
    </location>
</feature>
<evidence type="ECO:0000256" key="2">
    <source>
        <dbReference type="SAM" id="MobiDB-lite"/>
    </source>
</evidence>
<dbReference type="FunCoup" id="A0A316V7K8">
    <property type="interactions" value="63"/>
</dbReference>
<feature type="region of interest" description="Disordered" evidence="2">
    <location>
        <begin position="101"/>
        <end position="349"/>
    </location>
</feature>